<keyword evidence="1" id="KW-0812">Transmembrane</keyword>
<dbReference type="VEuPathDB" id="PlasmoDB:PVX_000015"/>
<dbReference type="AlphaFoldDB" id="A0A564ZQZ0"/>
<evidence type="ECO:0008006" key="4">
    <source>
        <dbReference type="Google" id="ProtNLM"/>
    </source>
</evidence>
<proteinExistence type="predicted"/>
<dbReference type="VEuPathDB" id="PlasmoDB:PVP01_0300600"/>
<dbReference type="Proteomes" id="UP000220605">
    <property type="component" value="Chromosome 3"/>
</dbReference>
<accession>A0A564ZQZ0</accession>
<gene>
    <name evidence="2" type="ORF">PVP01_0300600</name>
</gene>
<dbReference type="VEuPathDB" id="PlasmoDB:PVPAM_030005000"/>
<evidence type="ECO:0000256" key="1">
    <source>
        <dbReference type="SAM" id="Phobius"/>
    </source>
</evidence>
<protein>
    <recommendedName>
        <fullName evidence="4">Pv-fam-d protein</fullName>
    </recommendedName>
</protein>
<feature type="transmembrane region" description="Helical" evidence="1">
    <location>
        <begin position="326"/>
        <end position="346"/>
    </location>
</feature>
<dbReference type="VEuPathDB" id="PlasmoDB:PVW1_030007700"/>
<keyword evidence="1" id="KW-0472">Membrane</keyword>
<reference evidence="3" key="1">
    <citation type="submission" date="2016-07" db="EMBL/GenBank/DDBJ databases">
        <authorList>
            <consortium name="Pathogen Informatics"/>
        </authorList>
    </citation>
    <scope>NUCLEOTIDE SEQUENCE [LARGE SCALE GENOMIC DNA]</scope>
</reference>
<keyword evidence="1" id="KW-1133">Transmembrane helix</keyword>
<name>A0A564ZQZ0_PLAVI</name>
<sequence>MGEPQDKIVNPRIALNSRTSRLLRGDVDIDMKEKYDILKDEIMNMEDDEDEYNFERRLKLLMQNDKFEKQFNTIRSNENDDNYDQFYDSYECVHKYGNLYDSSESVNKYEILYDSNEGVNKYNNMYDSNEGVHKYNNMYDSNEGVHKYDNMYDSNESVQKYDNMYDSNEAVQKYDNMYDSNEAIQKYDNMYDSNEAIQKYDNMYDSNEAVQKYDNMYDSSESVDSCDKSFDKTKYDDEYGKLNNSQDSIYSQIHQYNGMKYKLPAMDMYYRRKKKSIFSRIWKVLKKTDAHIEREMYNVMNNDIPRDVKEFFGGIRSRESIKLIKLFTIFSPVISIASMMFLLVLLNFAAPVAIVGSCIKILFVIFPIVLTYILYKYKKCKHLSKLYGSRRCPRKYRQKRKI</sequence>
<evidence type="ECO:0000313" key="2">
    <source>
        <dbReference type="EMBL" id="VUZ93454.1"/>
    </source>
</evidence>
<evidence type="ECO:0000313" key="3">
    <source>
        <dbReference type="Proteomes" id="UP000220605"/>
    </source>
</evidence>
<dbReference type="EMBL" id="LT635614">
    <property type="protein sequence ID" value="VUZ93454.1"/>
    <property type="molecule type" value="Genomic_DNA"/>
</dbReference>
<dbReference type="OrthoDB" id="384398at2759"/>
<feature type="transmembrane region" description="Helical" evidence="1">
    <location>
        <begin position="352"/>
        <end position="375"/>
    </location>
</feature>
<organism evidence="2 3">
    <name type="scientific">Plasmodium vivax</name>
    <name type="common">malaria parasite P. vivax</name>
    <dbReference type="NCBI Taxonomy" id="5855"/>
    <lineage>
        <taxon>Eukaryota</taxon>
        <taxon>Sar</taxon>
        <taxon>Alveolata</taxon>
        <taxon>Apicomplexa</taxon>
        <taxon>Aconoidasida</taxon>
        <taxon>Haemosporida</taxon>
        <taxon>Plasmodiidae</taxon>
        <taxon>Plasmodium</taxon>
        <taxon>Plasmodium (Plasmodium)</taxon>
    </lineage>
</organism>